<evidence type="ECO:0000256" key="2">
    <source>
        <dbReference type="SAM" id="Phobius"/>
    </source>
</evidence>
<keyword evidence="2" id="KW-1133">Transmembrane helix</keyword>
<keyword evidence="2" id="KW-0812">Transmembrane</keyword>
<feature type="transmembrane region" description="Helical" evidence="2">
    <location>
        <begin position="33"/>
        <end position="53"/>
    </location>
</feature>
<reference evidence="4" key="1">
    <citation type="journal article" date="2019" name="Int. J. Syst. Evol. Microbiol.">
        <title>The Global Catalogue of Microorganisms (GCM) 10K type strain sequencing project: providing services to taxonomists for standard genome sequencing and annotation.</title>
        <authorList>
            <consortium name="The Broad Institute Genomics Platform"/>
            <consortium name="The Broad Institute Genome Sequencing Center for Infectious Disease"/>
            <person name="Wu L."/>
            <person name="Ma J."/>
        </authorList>
    </citation>
    <scope>NUCLEOTIDE SEQUENCE [LARGE SCALE GENOMIC DNA]</scope>
    <source>
        <strain evidence="4">CGMCC 1.9106</strain>
    </source>
</reference>
<dbReference type="Proteomes" id="UP001596392">
    <property type="component" value="Unassembled WGS sequence"/>
</dbReference>
<feature type="transmembrane region" description="Helical" evidence="2">
    <location>
        <begin position="183"/>
        <end position="202"/>
    </location>
</feature>
<name>A0ABW2GT20_9ACTN</name>
<comment type="caution">
    <text evidence="3">The sequence shown here is derived from an EMBL/GenBank/DDBJ whole genome shotgun (WGS) entry which is preliminary data.</text>
</comment>
<keyword evidence="2" id="KW-0472">Membrane</keyword>
<dbReference type="EMBL" id="JBHTAC010000004">
    <property type="protein sequence ID" value="MFC7241987.1"/>
    <property type="molecule type" value="Genomic_DNA"/>
</dbReference>
<sequence>MTEQLSDASSPVPSPRTPEAAAPAVAAGERHGFYLGLVSAAFPAILAGVRLFVLSNGDDATLKALAQHTSMQALLIGSYVPFLPLILILAAYLALSERRAAVRGAVFQPTVLASLPPPVALMLLVVGLLTAPVYLLLVLAGAAALLSLTLLRRRGRPVMPRAGERPPSPLLGGRVPNRWVDGLTLVLGVVLAGMVTLQGMWLPATALTVDGTTKVAYIIGQDEDLETVLYRDGGGPQQLKSDEITSRRMCSEREAGVLRRPLAALIFPPDVRTSDVPLCRDLLRSGG</sequence>
<evidence type="ECO:0000313" key="4">
    <source>
        <dbReference type="Proteomes" id="UP001596392"/>
    </source>
</evidence>
<feature type="compositionally biased region" description="Polar residues" evidence="1">
    <location>
        <begin position="1"/>
        <end position="11"/>
    </location>
</feature>
<evidence type="ECO:0000313" key="3">
    <source>
        <dbReference type="EMBL" id="MFC7241987.1"/>
    </source>
</evidence>
<feature type="transmembrane region" description="Helical" evidence="2">
    <location>
        <begin position="73"/>
        <end position="94"/>
    </location>
</feature>
<feature type="region of interest" description="Disordered" evidence="1">
    <location>
        <begin position="1"/>
        <end position="21"/>
    </location>
</feature>
<feature type="transmembrane region" description="Helical" evidence="2">
    <location>
        <begin position="106"/>
        <end position="127"/>
    </location>
</feature>
<accession>A0ABW2GT20</accession>
<organism evidence="3 4">
    <name type="scientific">Catellatospora aurea</name>
    <dbReference type="NCBI Taxonomy" id="1337874"/>
    <lineage>
        <taxon>Bacteria</taxon>
        <taxon>Bacillati</taxon>
        <taxon>Actinomycetota</taxon>
        <taxon>Actinomycetes</taxon>
        <taxon>Micromonosporales</taxon>
        <taxon>Micromonosporaceae</taxon>
        <taxon>Catellatospora</taxon>
    </lineage>
</organism>
<evidence type="ECO:0000256" key="1">
    <source>
        <dbReference type="SAM" id="MobiDB-lite"/>
    </source>
</evidence>
<keyword evidence="4" id="KW-1185">Reference proteome</keyword>
<protein>
    <submittedName>
        <fullName evidence="3">Uncharacterized protein</fullName>
    </submittedName>
</protein>
<feature type="transmembrane region" description="Helical" evidence="2">
    <location>
        <begin position="133"/>
        <end position="151"/>
    </location>
</feature>
<proteinExistence type="predicted"/>
<gene>
    <name evidence="3" type="ORF">ACFQO7_05780</name>
</gene>